<keyword evidence="6" id="KW-0175">Coiled coil</keyword>
<dbReference type="Proteomes" id="UP000634136">
    <property type="component" value="Unassembled WGS sequence"/>
</dbReference>
<dbReference type="AlphaFoldDB" id="A0A834TEN0"/>
<evidence type="ECO:0000259" key="7">
    <source>
        <dbReference type="PROSITE" id="PS50304"/>
    </source>
</evidence>
<comment type="similarity">
    <text evidence="1 4">Belongs to the UDP-glycosyltransferase family.</text>
</comment>
<dbReference type="SUPFAM" id="SSF53756">
    <property type="entry name" value="UDP-Glycosyltransferase/glycogen phosphorylase"/>
    <property type="match status" value="1"/>
</dbReference>
<evidence type="ECO:0000313" key="9">
    <source>
        <dbReference type="Proteomes" id="UP000634136"/>
    </source>
</evidence>
<keyword evidence="9" id="KW-1185">Reference proteome</keyword>
<evidence type="ECO:0000256" key="3">
    <source>
        <dbReference type="ARBA" id="ARBA00022679"/>
    </source>
</evidence>
<dbReference type="PROSITE" id="PS00375">
    <property type="entry name" value="UDPGT"/>
    <property type="match status" value="1"/>
</dbReference>
<feature type="coiled-coil region" evidence="6">
    <location>
        <begin position="414"/>
        <end position="450"/>
    </location>
</feature>
<proteinExistence type="inferred from homology"/>
<evidence type="ECO:0000256" key="1">
    <source>
        <dbReference type="ARBA" id="ARBA00009995"/>
    </source>
</evidence>
<keyword evidence="2 4" id="KW-0328">Glycosyltransferase</keyword>
<comment type="caution">
    <text evidence="8">The sequence shown here is derived from an EMBL/GenBank/DDBJ whole genome shotgun (WGS) entry which is preliminary data.</text>
</comment>
<dbReference type="EC" id="2.4.1.-" evidence="5"/>
<dbReference type="GO" id="GO:0035251">
    <property type="term" value="F:UDP-glucosyltransferase activity"/>
    <property type="evidence" value="ECO:0007669"/>
    <property type="project" value="TreeGrafter"/>
</dbReference>
<dbReference type="FunFam" id="3.40.50.2000:FF:000107">
    <property type="entry name" value="Glycosyltransferase"/>
    <property type="match status" value="1"/>
</dbReference>
<dbReference type="CDD" id="cd03784">
    <property type="entry name" value="GT1_Gtf-like"/>
    <property type="match status" value="1"/>
</dbReference>
<evidence type="ECO:0000256" key="5">
    <source>
        <dbReference type="RuleBase" id="RU362057"/>
    </source>
</evidence>
<dbReference type="OrthoDB" id="5835829at2759"/>
<evidence type="ECO:0000256" key="6">
    <source>
        <dbReference type="SAM" id="Coils"/>
    </source>
</evidence>
<dbReference type="PANTHER" id="PTHR48047:SF51">
    <property type="entry name" value="GLYCOSYLTRANSFERASE"/>
    <property type="match status" value="1"/>
</dbReference>
<dbReference type="InterPro" id="IPR035595">
    <property type="entry name" value="UDP_glycos_trans_CS"/>
</dbReference>
<dbReference type="InterPro" id="IPR002999">
    <property type="entry name" value="Tudor"/>
</dbReference>
<organism evidence="8 9">
    <name type="scientific">Senna tora</name>
    <dbReference type="NCBI Taxonomy" id="362788"/>
    <lineage>
        <taxon>Eukaryota</taxon>
        <taxon>Viridiplantae</taxon>
        <taxon>Streptophyta</taxon>
        <taxon>Embryophyta</taxon>
        <taxon>Tracheophyta</taxon>
        <taxon>Spermatophyta</taxon>
        <taxon>Magnoliopsida</taxon>
        <taxon>eudicotyledons</taxon>
        <taxon>Gunneridae</taxon>
        <taxon>Pentapetalae</taxon>
        <taxon>rosids</taxon>
        <taxon>fabids</taxon>
        <taxon>Fabales</taxon>
        <taxon>Fabaceae</taxon>
        <taxon>Caesalpinioideae</taxon>
        <taxon>Cassia clade</taxon>
        <taxon>Senna</taxon>
    </lineage>
</organism>
<accession>A0A834TEN0</accession>
<dbReference type="InterPro" id="IPR002213">
    <property type="entry name" value="UDP_glucos_trans"/>
</dbReference>
<dbReference type="PANTHER" id="PTHR48047">
    <property type="entry name" value="GLYCOSYLTRANSFERASE"/>
    <property type="match status" value="1"/>
</dbReference>
<protein>
    <recommendedName>
        <fullName evidence="5">Glycosyltransferase</fullName>
        <ecNumber evidence="5">2.4.1.-</ecNumber>
    </recommendedName>
</protein>
<dbReference type="PROSITE" id="PS50304">
    <property type="entry name" value="TUDOR"/>
    <property type="match status" value="1"/>
</dbReference>
<dbReference type="Gene3D" id="3.40.50.2000">
    <property type="entry name" value="Glycogen Phosphorylase B"/>
    <property type="match status" value="2"/>
</dbReference>
<reference evidence="8" key="1">
    <citation type="submission" date="2020-09" db="EMBL/GenBank/DDBJ databases">
        <title>Genome-Enabled Discovery of Anthraquinone Biosynthesis in Senna tora.</title>
        <authorList>
            <person name="Kang S.-H."/>
            <person name="Pandey R.P."/>
            <person name="Lee C.-M."/>
            <person name="Sim J.-S."/>
            <person name="Jeong J.-T."/>
            <person name="Choi B.-S."/>
            <person name="Jung M."/>
            <person name="Ginzburg D."/>
            <person name="Zhao K."/>
            <person name="Won S.Y."/>
            <person name="Oh T.-J."/>
            <person name="Yu Y."/>
            <person name="Kim N.-H."/>
            <person name="Lee O.R."/>
            <person name="Lee T.-H."/>
            <person name="Bashyal P."/>
            <person name="Kim T.-S."/>
            <person name="Lee W.-H."/>
            <person name="Kawkins C."/>
            <person name="Kim C.-K."/>
            <person name="Kim J.S."/>
            <person name="Ahn B.O."/>
            <person name="Rhee S.Y."/>
            <person name="Sohng J.K."/>
        </authorList>
    </citation>
    <scope>NUCLEOTIDE SEQUENCE</scope>
    <source>
        <tissue evidence="8">Leaf</tissue>
    </source>
</reference>
<evidence type="ECO:0000256" key="4">
    <source>
        <dbReference type="RuleBase" id="RU003718"/>
    </source>
</evidence>
<dbReference type="Pfam" id="PF00201">
    <property type="entry name" value="UDPGT"/>
    <property type="match status" value="1"/>
</dbReference>
<evidence type="ECO:0000313" key="8">
    <source>
        <dbReference type="EMBL" id="KAF7819610.1"/>
    </source>
</evidence>
<sequence>MGSSPCDDASLPPQPHVLLFPFMSKGHTIPLLYLARLLLRRGVAVTVITTPSNRPFIAQSLQPSSGAAIIDLPFPETLPGIPAGGSGVESVDNLPSISLFFNFAMATQLLQPHFERLLHSLLPRVTFLVSDGFLWWTLDSASKFGIPRFVFFGMSNYIHVVLEEVFNNNDGPQTHNDELVSLTPFPWIRLCKDDLECLVLRSHTKTSTEFRKKVGSATANSYGMIVNSFYELEPLFIDYWNTEYSAPRTWCIGPLCLDQKVQYSKPKQASWTQWLDQKLEDKCCVLYVAFGSQAEVSAEQVREIASGLEESKVNFLWVVRKKSEWEVVEGIEERVKERGMIVREWVDQREILMHESVEGFLSHCGWNSVLESVCAGVPILGFPLMAEQPLNARMVEEELKVGLRVEVEGGLVRKEELEKKVRELMEGEKGKEARKKVKELAAMAEKAVEEGGSSWCTLETLIHETC</sequence>
<name>A0A834TEN0_9FABA</name>
<evidence type="ECO:0000256" key="2">
    <source>
        <dbReference type="ARBA" id="ARBA00022676"/>
    </source>
</evidence>
<gene>
    <name evidence="8" type="ORF">G2W53_025065</name>
</gene>
<feature type="domain" description="Tudor" evidence="7">
    <location>
        <begin position="249"/>
        <end position="311"/>
    </location>
</feature>
<dbReference type="EMBL" id="JAAIUW010000008">
    <property type="protein sequence ID" value="KAF7819610.1"/>
    <property type="molecule type" value="Genomic_DNA"/>
</dbReference>
<keyword evidence="3 4" id="KW-0808">Transferase</keyword>